<dbReference type="RefSeq" id="WP_204958576.1">
    <property type="nucleotide sequence ID" value="NZ_JAFEUO010000003.1"/>
</dbReference>
<dbReference type="EMBL" id="JAFEUO010000003">
    <property type="protein sequence ID" value="MBM7083394.1"/>
    <property type="molecule type" value="Genomic_DNA"/>
</dbReference>
<reference evidence="1 2" key="1">
    <citation type="submission" date="2021-02" db="EMBL/GenBank/DDBJ databases">
        <authorList>
            <person name="Lee D.-H."/>
        </authorList>
    </citation>
    <scope>NUCLEOTIDE SEQUENCE [LARGE SCALE GENOMIC DNA]</scope>
    <source>
        <strain evidence="1 2">MMS20-R2-29</strain>
    </source>
</reference>
<proteinExistence type="predicted"/>
<protein>
    <submittedName>
        <fullName evidence="1">Uncharacterized protein</fullName>
    </submittedName>
</protein>
<dbReference type="Proteomes" id="UP000809587">
    <property type="component" value="Unassembled WGS sequence"/>
</dbReference>
<dbReference type="Pfam" id="PF22880">
    <property type="entry name" value="DUF7019"/>
    <property type="match status" value="1"/>
</dbReference>
<keyword evidence="2" id="KW-1185">Reference proteome</keyword>
<dbReference type="NCBIfam" id="NF040893">
    <property type="entry name" value="SAVMC3_10250"/>
    <property type="match status" value="1"/>
</dbReference>
<dbReference type="InterPro" id="IPR054284">
    <property type="entry name" value="DUF7019"/>
</dbReference>
<comment type="caution">
    <text evidence="1">The sequence shown here is derived from an EMBL/GenBank/DDBJ whole genome shotgun (WGS) entry which is preliminary data.</text>
</comment>
<accession>A0ABS2JAK1</accession>
<sequence length="228" mass="24283">MSFRYYLYVSDAKVDMLLSQIDPGHQRRRAAEFSVNLTVVGVKRSVENPGTDRLARLERVTRYLDEHADVGSVDEPGQFFRGLLPMRWGVVPTTGEQSLVYFGGRTDDTVVGLGGSPFHLVGATSTAESAARGFAGSSTMPALLAGLVDEGAAPVPDTPHDTVDGPDPAEAAALASVHQAGSRLRGPTQNVEFLAKRLLHGPSPYPELDGRPGMTVLLGSPLYVALVD</sequence>
<name>A0ABS2JAK1_9ACTN</name>
<evidence type="ECO:0000313" key="2">
    <source>
        <dbReference type="Proteomes" id="UP000809587"/>
    </source>
</evidence>
<organism evidence="1 2">
    <name type="scientific">Micromonospora humidisoli</name>
    <dbReference type="NCBI Taxonomy" id="2807622"/>
    <lineage>
        <taxon>Bacteria</taxon>
        <taxon>Bacillati</taxon>
        <taxon>Actinomycetota</taxon>
        <taxon>Actinomycetes</taxon>
        <taxon>Micromonosporales</taxon>
        <taxon>Micromonosporaceae</taxon>
        <taxon>Micromonospora</taxon>
    </lineage>
</organism>
<evidence type="ECO:0000313" key="1">
    <source>
        <dbReference type="EMBL" id="MBM7083394.1"/>
    </source>
</evidence>
<gene>
    <name evidence="1" type="ORF">JQN84_12795</name>
</gene>